<keyword evidence="3 7" id="KW-1134">Transmembrane beta strand</keyword>
<evidence type="ECO:0000313" key="11">
    <source>
        <dbReference type="Proteomes" id="UP001496674"/>
    </source>
</evidence>
<dbReference type="InterPro" id="IPR037066">
    <property type="entry name" value="Plug_dom_sf"/>
</dbReference>
<dbReference type="InterPro" id="IPR012910">
    <property type="entry name" value="Plug_dom"/>
</dbReference>
<reference evidence="10 11" key="1">
    <citation type="submission" date="2023-04" db="EMBL/GenBank/DDBJ databases">
        <title>Draft genome sequence of acteroides sedimenti strain YN3PY1.</title>
        <authorList>
            <person name="Yoshida N."/>
        </authorList>
    </citation>
    <scope>NUCLEOTIDE SEQUENCE [LARGE SCALE GENOMIC DNA]</scope>
    <source>
        <strain evidence="10 11">YN3PY1</strain>
    </source>
</reference>
<evidence type="ECO:0000259" key="9">
    <source>
        <dbReference type="SMART" id="SM00965"/>
    </source>
</evidence>
<dbReference type="InterPro" id="IPR008969">
    <property type="entry name" value="CarboxyPept-like_regulatory"/>
</dbReference>
<dbReference type="InterPro" id="IPR039426">
    <property type="entry name" value="TonB-dep_rcpt-like"/>
</dbReference>
<keyword evidence="4 7" id="KW-0812">Transmembrane</keyword>
<accession>A0ABM8I6T3</accession>
<comment type="similarity">
    <text evidence="7">Belongs to the TonB-dependent receptor family.</text>
</comment>
<dbReference type="RefSeq" id="WP_353332250.1">
    <property type="nucleotide sequence ID" value="NZ_AP028055.1"/>
</dbReference>
<dbReference type="InterPro" id="IPR036942">
    <property type="entry name" value="Beta-barrel_TonB_sf"/>
</dbReference>
<gene>
    <name evidence="10" type="ORF">BSYN_01010</name>
</gene>
<dbReference type="Pfam" id="PF13715">
    <property type="entry name" value="CarbopepD_reg_2"/>
    <property type="match status" value="1"/>
</dbReference>
<dbReference type="Proteomes" id="UP001496674">
    <property type="component" value="Chromosome"/>
</dbReference>
<dbReference type="NCBIfam" id="TIGR04057">
    <property type="entry name" value="SusC_RagA_signa"/>
    <property type="match status" value="1"/>
</dbReference>
<evidence type="ECO:0000256" key="4">
    <source>
        <dbReference type="ARBA" id="ARBA00022692"/>
    </source>
</evidence>
<keyword evidence="11" id="KW-1185">Reference proteome</keyword>
<keyword evidence="5 7" id="KW-0472">Membrane</keyword>
<dbReference type="PROSITE" id="PS52016">
    <property type="entry name" value="TONB_DEPENDENT_REC_3"/>
    <property type="match status" value="1"/>
</dbReference>
<keyword evidence="6 7" id="KW-0998">Cell outer membrane</keyword>
<name>A0ABM8I6T3_9BACE</name>
<evidence type="ECO:0000256" key="6">
    <source>
        <dbReference type="ARBA" id="ARBA00023237"/>
    </source>
</evidence>
<dbReference type="SMART" id="SM00965">
    <property type="entry name" value="STN"/>
    <property type="match status" value="1"/>
</dbReference>
<evidence type="ECO:0000256" key="8">
    <source>
        <dbReference type="SAM" id="SignalP"/>
    </source>
</evidence>
<evidence type="ECO:0000256" key="5">
    <source>
        <dbReference type="ARBA" id="ARBA00023136"/>
    </source>
</evidence>
<sequence>MKKNSLKVLKLLCLSVLLLITYPVNAQHSVSIQDKTIVQAIKIIERNTGYKFFYADNLPDFTKKVNFKVDDKPIETILYHLFKNTGITYVIKSQKQIILSEKTSQTSMDKPLSGQSNQSFTIRGKVKGNDGEELIGVPIMSDDGTVGTTTDINGNYELHLTSPTTLTCKYIGYTSVKIKVNKSEVRNITLKSSDVLLNDVVVVGYGTQKKINLTGSVQSINSEDILRRSVATGSAALQGVVPGLTAIQASGQPGADNASIKIRGLGSLNSATSPLVLIDGVEGDMDRIDLNSVESITVLKDAASASIYGSRASNGVILVTTKRGLEGKVKMSFNSYMGYNKPTTLPTPTSAIEYMQAVDVARANANQDPLYTQTIETYKNGGVDNINYYDTDWRKEVIKKQALIENYSLSISGGNDITKLFASAGYYAQDGLIDNNKFTRTSMRVNTDTKVNKWMKLGVDVGIRQSTAKSPVMDTPANIIGKALTMTPIMSGINADGTWGYGINGTNPIAMVQSGCVSNSTAPEYSARTTLSIDPFDGFNIFGAYTWKRSDSETNAFVKPYQVFENGVSKGEFPTTGSSKSEQRSKAVNKQYNLQGTYEKTFRKNYLKALLGFQSEELDYNYLIAGRKNFYYDGYEELVNGDISTATNSSSKYGWSMLSYFFRVNYAFADKYLFEVNGRYDGTSRFKKPHRWGFFPSVSAGWRISEEKFFEEAKKVVSNLKLRASYGELGNQAINGYYPYASSIGSSTSYGYWFDKSLASGVAQIQLANKAITWEKSKQINVGIDLGLFGNNLNATFDYYRKDITNMLQQFPVPLFVGITAPWENAGSMRNNGWELSLSWQDHIGNMNYYIKGNLSDVKNKVIDLYGKEYVGSTTVTREGEQYNSWYGYIADGYFQTREEINSSPVYGGNPNNVKPGYIKYKDISGPDGVPDGNINNYDRTILGNSTPRYEFGLTLGGDWKGLDFSLFFQGVGKKDVYYSGAGARALSGNYTIYRYQLDYWTEDNPNGKFPILLEDPNGTNPNNMISSFWVKNGAYCRLKNIVIGYTLPQSWTRKATLSKVRFYTSAQNLLTIKNDFYKGFDPENSIGSGASCYPLNKTFIFGLNVEF</sequence>
<evidence type="ECO:0000313" key="10">
    <source>
        <dbReference type="EMBL" id="BEG97836.1"/>
    </source>
</evidence>
<dbReference type="Gene3D" id="2.170.130.10">
    <property type="entry name" value="TonB-dependent receptor, plug domain"/>
    <property type="match status" value="1"/>
</dbReference>
<evidence type="ECO:0000256" key="1">
    <source>
        <dbReference type="ARBA" id="ARBA00004571"/>
    </source>
</evidence>
<dbReference type="SUPFAM" id="SSF56935">
    <property type="entry name" value="Porins"/>
    <property type="match status" value="1"/>
</dbReference>
<organism evidence="10 11">
    <name type="scientific">Bacteroides sedimenti</name>
    <dbReference type="NCBI Taxonomy" id="2136147"/>
    <lineage>
        <taxon>Bacteria</taxon>
        <taxon>Pseudomonadati</taxon>
        <taxon>Bacteroidota</taxon>
        <taxon>Bacteroidia</taxon>
        <taxon>Bacteroidales</taxon>
        <taxon>Bacteroidaceae</taxon>
        <taxon>Bacteroides</taxon>
    </lineage>
</organism>
<comment type="subcellular location">
    <subcellularLocation>
        <location evidence="1 7">Cell outer membrane</location>
        <topology evidence="1 7">Multi-pass membrane protein</topology>
    </subcellularLocation>
</comment>
<evidence type="ECO:0000256" key="7">
    <source>
        <dbReference type="PROSITE-ProRule" id="PRU01360"/>
    </source>
</evidence>
<feature type="chain" id="PRO_5047041303" evidence="8">
    <location>
        <begin position="27"/>
        <end position="1108"/>
    </location>
</feature>
<proteinExistence type="inferred from homology"/>
<feature type="signal peptide" evidence="8">
    <location>
        <begin position="1"/>
        <end position="26"/>
    </location>
</feature>
<dbReference type="InterPro" id="IPR011662">
    <property type="entry name" value="Secretin/TonB_short_N"/>
</dbReference>
<protein>
    <submittedName>
        <fullName evidence="10">SusC/RagA family TonB-linked outer membrane protein</fullName>
    </submittedName>
</protein>
<keyword evidence="8" id="KW-0732">Signal</keyword>
<dbReference type="NCBIfam" id="TIGR04056">
    <property type="entry name" value="OMP_RagA_SusC"/>
    <property type="match status" value="1"/>
</dbReference>
<keyword evidence="2 7" id="KW-0813">Transport</keyword>
<dbReference type="Gene3D" id="2.40.170.20">
    <property type="entry name" value="TonB-dependent receptor, beta-barrel domain"/>
    <property type="match status" value="1"/>
</dbReference>
<dbReference type="Pfam" id="PF07715">
    <property type="entry name" value="Plug"/>
    <property type="match status" value="1"/>
</dbReference>
<feature type="domain" description="Secretin/TonB short N-terminal" evidence="9">
    <location>
        <begin position="50"/>
        <end position="102"/>
    </location>
</feature>
<dbReference type="SUPFAM" id="SSF49464">
    <property type="entry name" value="Carboxypeptidase regulatory domain-like"/>
    <property type="match status" value="1"/>
</dbReference>
<dbReference type="InterPro" id="IPR023996">
    <property type="entry name" value="TonB-dep_OMP_SusC/RagA"/>
</dbReference>
<dbReference type="EMBL" id="AP028055">
    <property type="protein sequence ID" value="BEG97836.1"/>
    <property type="molecule type" value="Genomic_DNA"/>
</dbReference>
<dbReference type="InterPro" id="IPR023997">
    <property type="entry name" value="TonB-dep_OMP_SusC/RagA_CS"/>
</dbReference>
<evidence type="ECO:0000256" key="2">
    <source>
        <dbReference type="ARBA" id="ARBA00022448"/>
    </source>
</evidence>
<evidence type="ECO:0000256" key="3">
    <source>
        <dbReference type="ARBA" id="ARBA00022452"/>
    </source>
</evidence>